<dbReference type="SUPFAM" id="SSF51679">
    <property type="entry name" value="Bacterial luciferase-like"/>
    <property type="match status" value="1"/>
</dbReference>
<keyword evidence="4" id="KW-1185">Reference proteome</keyword>
<dbReference type="EMBL" id="JACCFO010000001">
    <property type="protein sequence ID" value="NYI94732.1"/>
    <property type="molecule type" value="Genomic_DNA"/>
</dbReference>
<protein>
    <submittedName>
        <fullName evidence="3">Alkanesulfonate monooxygenase SsuD/methylene tetrahydromethanopterin reductase-like flavin-dependent oxidoreductase (Luciferase family)</fullName>
    </submittedName>
</protein>
<feature type="domain" description="Luciferase-like" evidence="2">
    <location>
        <begin position="17"/>
        <end position="228"/>
    </location>
</feature>
<dbReference type="Pfam" id="PF00296">
    <property type="entry name" value="Bac_luciferase"/>
    <property type="match status" value="1"/>
</dbReference>
<dbReference type="PANTHER" id="PTHR43244">
    <property type="match status" value="1"/>
</dbReference>
<dbReference type="Gene3D" id="3.20.20.30">
    <property type="entry name" value="Luciferase-like domain"/>
    <property type="match status" value="1"/>
</dbReference>
<sequence>MPDYGQDLRFGVFPAPDADRLTQTLELAQLADRAGLDLIGVQDHPYQRRHLDTWALMATLLARTERVRVFPDVANLPLRPPAVLAKAAASLDLLSGGRFELGLGAGGFWTAVDAMGGPARTPGEAAAALREAVDVVRLMWSGERSVRYDGRHYRLAGVKPGPAPAHPIGVWLGVYGPRLLEFTGRAADGWVPSSAYVPPERLGEMSDRIDTAAREAGRDPAAVRRVYNVIGEITASGGGPGSFLHGPPERWIDELTALALDHGMDTFVFAPPGDDPAQVEVFAAEVAPAVRDGVARHRGSASG</sequence>
<dbReference type="AlphaFoldDB" id="A0A853BJI4"/>
<dbReference type="GO" id="GO:0004497">
    <property type="term" value="F:monooxygenase activity"/>
    <property type="evidence" value="ECO:0007669"/>
    <property type="project" value="UniProtKB-KW"/>
</dbReference>
<gene>
    <name evidence="3" type="ORF">HNR12_001009</name>
</gene>
<evidence type="ECO:0000259" key="2">
    <source>
        <dbReference type="Pfam" id="PF00296"/>
    </source>
</evidence>
<evidence type="ECO:0000313" key="4">
    <source>
        <dbReference type="Proteomes" id="UP000575985"/>
    </source>
</evidence>
<evidence type="ECO:0000256" key="1">
    <source>
        <dbReference type="ARBA" id="ARBA00023002"/>
    </source>
</evidence>
<dbReference type="GO" id="GO:0016705">
    <property type="term" value="F:oxidoreductase activity, acting on paired donors, with incorporation or reduction of molecular oxygen"/>
    <property type="evidence" value="ECO:0007669"/>
    <property type="project" value="InterPro"/>
</dbReference>
<dbReference type="Proteomes" id="UP000575985">
    <property type="component" value="Unassembled WGS sequence"/>
</dbReference>
<dbReference type="RefSeq" id="WP_179766378.1">
    <property type="nucleotide sequence ID" value="NZ_JACCFO010000001.1"/>
</dbReference>
<accession>A0A853BJI4</accession>
<dbReference type="InterPro" id="IPR011251">
    <property type="entry name" value="Luciferase-like_dom"/>
</dbReference>
<dbReference type="InterPro" id="IPR050564">
    <property type="entry name" value="F420-G6PD/mer"/>
</dbReference>
<dbReference type="PANTHER" id="PTHR43244:SF1">
    <property type="entry name" value="5,10-METHYLENETETRAHYDROMETHANOPTERIN REDUCTASE"/>
    <property type="match status" value="1"/>
</dbReference>
<proteinExistence type="predicted"/>
<keyword evidence="3" id="KW-0503">Monooxygenase</keyword>
<reference evidence="3 4" key="1">
    <citation type="submission" date="2020-07" db="EMBL/GenBank/DDBJ databases">
        <title>Sequencing the genomes of 1000 actinobacteria strains.</title>
        <authorList>
            <person name="Klenk H.-P."/>
        </authorList>
    </citation>
    <scope>NUCLEOTIDE SEQUENCE [LARGE SCALE GENOMIC DNA]</scope>
    <source>
        <strain evidence="3 4">DSM 45927</strain>
    </source>
</reference>
<evidence type="ECO:0000313" key="3">
    <source>
        <dbReference type="EMBL" id="NYI94732.1"/>
    </source>
</evidence>
<organism evidence="3 4">
    <name type="scientific">Streptomonospora nanhaiensis</name>
    <dbReference type="NCBI Taxonomy" id="1323731"/>
    <lineage>
        <taxon>Bacteria</taxon>
        <taxon>Bacillati</taxon>
        <taxon>Actinomycetota</taxon>
        <taxon>Actinomycetes</taxon>
        <taxon>Streptosporangiales</taxon>
        <taxon>Nocardiopsidaceae</taxon>
        <taxon>Streptomonospora</taxon>
    </lineage>
</organism>
<comment type="caution">
    <text evidence="3">The sequence shown here is derived from an EMBL/GenBank/DDBJ whole genome shotgun (WGS) entry which is preliminary data.</text>
</comment>
<keyword evidence="1" id="KW-0560">Oxidoreductase</keyword>
<dbReference type="InterPro" id="IPR036661">
    <property type="entry name" value="Luciferase-like_sf"/>
</dbReference>
<name>A0A853BJI4_9ACTN</name>